<gene>
    <name evidence="7" type="ORF">NEOLI_001989</name>
</gene>
<dbReference type="SMART" id="SM01156">
    <property type="entry name" value="DUF1716"/>
    <property type="match status" value="1"/>
</dbReference>
<comment type="subcellular location">
    <subcellularLocation>
        <location evidence="1">Nucleus</location>
    </subcellularLocation>
</comment>
<dbReference type="InterPro" id="IPR011989">
    <property type="entry name" value="ARM-like"/>
</dbReference>
<dbReference type="InterPro" id="IPR016024">
    <property type="entry name" value="ARM-type_fold"/>
</dbReference>
<evidence type="ECO:0000259" key="6">
    <source>
        <dbReference type="SMART" id="SM01156"/>
    </source>
</evidence>
<dbReference type="PANTHER" id="PTHR14978:SF0">
    <property type="entry name" value="BETA-CATENIN-LIKE PROTEIN 1"/>
    <property type="match status" value="1"/>
</dbReference>
<dbReference type="Pfam" id="PF08216">
    <property type="entry name" value="CTNNBL"/>
    <property type="match status" value="1"/>
</dbReference>
<name>A0A1U7LWK4_NEOID</name>
<dbReference type="InterPro" id="IPR039678">
    <property type="entry name" value="CTNNBL1"/>
</dbReference>
<dbReference type="EMBL" id="LXFE01000123">
    <property type="protein sequence ID" value="OLL27060.1"/>
    <property type="molecule type" value="Genomic_DNA"/>
</dbReference>
<keyword evidence="2" id="KW-0597">Phosphoprotein</keyword>
<dbReference type="GO" id="GO:0005681">
    <property type="term" value="C:spliceosomal complex"/>
    <property type="evidence" value="ECO:0007669"/>
    <property type="project" value="TreeGrafter"/>
</dbReference>
<reference evidence="7 8" key="1">
    <citation type="submission" date="2016-04" db="EMBL/GenBank/DDBJ databases">
        <title>Evolutionary innovation and constraint leading to complex multicellularity in the Ascomycota.</title>
        <authorList>
            <person name="Cisse O."/>
            <person name="Nguyen A."/>
            <person name="Hewitt D.A."/>
            <person name="Jedd G."/>
            <person name="Stajich J.E."/>
        </authorList>
    </citation>
    <scope>NUCLEOTIDE SEQUENCE [LARGE SCALE GENOMIC DNA]</scope>
    <source>
        <strain evidence="7 8">DAH-3</strain>
    </source>
</reference>
<dbReference type="GO" id="GO:0010467">
    <property type="term" value="P:gene expression"/>
    <property type="evidence" value="ECO:0007669"/>
    <property type="project" value="UniProtKB-ARBA"/>
</dbReference>
<feature type="domain" description="Beta-catenin-like protein 1 N-terminal" evidence="6">
    <location>
        <begin position="53"/>
        <end position="162"/>
    </location>
</feature>
<evidence type="ECO:0000256" key="3">
    <source>
        <dbReference type="ARBA" id="ARBA00022737"/>
    </source>
</evidence>
<accession>A0A1U7LWK4</accession>
<evidence type="ECO:0000313" key="8">
    <source>
        <dbReference type="Proteomes" id="UP000186594"/>
    </source>
</evidence>
<keyword evidence="8" id="KW-1185">Reference proteome</keyword>
<protein>
    <submittedName>
        <fullName evidence="7">Beta-catenin-like protein 1</fullName>
    </submittedName>
</protein>
<dbReference type="OrthoDB" id="1898821at2759"/>
<dbReference type="OMA" id="TDWREQE"/>
<evidence type="ECO:0000256" key="4">
    <source>
        <dbReference type="ARBA" id="ARBA00023054"/>
    </source>
</evidence>
<dbReference type="Gene3D" id="1.25.10.10">
    <property type="entry name" value="Leucine-rich Repeat Variant"/>
    <property type="match status" value="1"/>
</dbReference>
<comment type="caution">
    <text evidence="7">The sequence shown here is derived from an EMBL/GenBank/DDBJ whole genome shotgun (WGS) entry which is preliminary data.</text>
</comment>
<proteinExistence type="predicted"/>
<dbReference type="PANTHER" id="PTHR14978">
    <property type="entry name" value="BETA-CATENIN-LIKE PROTEIN 1 NUCLEAR ASSOCIATED PROTEIN"/>
    <property type="match status" value="1"/>
</dbReference>
<dbReference type="SUPFAM" id="SSF48371">
    <property type="entry name" value="ARM repeat"/>
    <property type="match status" value="1"/>
</dbReference>
<keyword evidence="4" id="KW-0175">Coiled coil</keyword>
<evidence type="ECO:0000256" key="5">
    <source>
        <dbReference type="ARBA" id="ARBA00023242"/>
    </source>
</evidence>
<dbReference type="STRING" id="1198029.A0A1U7LWK4"/>
<keyword evidence="3" id="KW-0677">Repeat</keyword>
<dbReference type="InterPro" id="IPR013180">
    <property type="entry name" value="CTNNBL1_N"/>
</dbReference>
<evidence type="ECO:0000256" key="2">
    <source>
        <dbReference type="ARBA" id="ARBA00022553"/>
    </source>
</evidence>
<dbReference type="FunFam" id="1.25.10.10:FF:001136">
    <property type="entry name" value="Beta-catenin-like protein 1"/>
    <property type="match status" value="1"/>
</dbReference>
<dbReference type="AlphaFoldDB" id="A0A1U7LWK4"/>
<dbReference type="Proteomes" id="UP000186594">
    <property type="component" value="Unassembled WGS sequence"/>
</dbReference>
<organism evidence="7 8">
    <name type="scientific">Neolecta irregularis (strain DAH-3)</name>
    <dbReference type="NCBI Taxonomy" id="1198029"/>
    <lineage>
        <taxon>Eukaryota</taxon>
        <taxon>Fungi</taxon>
        <taxon>Dikarya</taxon>
        <taxon>Ascomycota</taxon>
        <taxon>Taphrinomycotina</taxon>
        <taxon>Neolectales</taxon>
        <taxon>Neolectaceae</taxon>
        <taxon>Neolecta</taxon>
    </lineage>
</organism>
<keyword evidence="5" id="KW-0539">Nucleus</keyword>
<evidence type="ECO:0000256" key="1">
    <source>
        <dbReference type="ARBA" id="ARBA00004123"/>
    </source>
</evidence>
<sequence length="563" mass="63986">MDTNAIFKKPSGIKRKLDILDPTQVYKTARVEEHVPEKLNDRDDEGRFFGGGLSNTQQEIFDLMDKNDEESAGPTVMDIPALRKLSTKFEKAITKNSQMRAKYSHDPQKFLESEADLDAEVKSLSVLAGYPELYPEFARLGCVASLIGLITHENSDIAIDALEIIGELTDDDVESAESDLKVLINALMENDILEILTQNLNRLDESNESDRPGVYHTLRCLENLASFGSAFAQTIVENSTIYKWLLRRIQIQESPQITQNKQYAAEILSILLQSSRSNRGKLIELNGVEILLEATSPYRKRDPVKGSDEEEFMENTFDCLCALVDEPSGRIKFLEAEGIELCLIMMKNGKASRPRSLQVLDHSMTGFDATHVSQRFVEKGGLKILFAVFMKKPNIQMIQHIIGIFSSLLRTLPADTPPRIRTLAKFVEKDYQKLHRLVSLWTEFYERFTRLDKLLQTEKMSKSQEEQDERAAEFELRKIEAGEYNLSTSSLVLCWLSAEDDGAKRKIEELLDANGRTVEDLRRILKEYLDNIGDVKEPVDQSDLDIQNAVYEKEMASTLLELL</sequence>
<evidence type="ECO:0000313" key="7">
    <source>
        <dbReference type="EMBL" id="OLL27060.1"/>
    </source>
</evidence>